<proteinExistence type="predicted"/>
<reference evidence="1 2" key="1">
    <citation type="submission" date="2019-03" db="EMBL/GenBank/DDBJ databases">
        <title>Genomics of glacier-inhabiting Cryobacterium strains.</title>
        <authorList>
            <person name="Liu Q."/>
            <person name="Xin Y.-H."/>
        </authorList>
    </citation>
    <scope>NUCLEOTIDE SEQUENCE [LARGE SCALE GENOMIC DNA]</scope>
    <source>
        <strain evidence="1 2">Sr59</strain>
    </source>
</reference>
<comment type="caution">
    <text evidence="1">The sequence shown here is derived from an EMBL/GenBank/DDBJ whole genome shotgun (WGS) entry which is preliminary data.</text>
</comment>
<gene>
    <name evidence="1" type="ORF">E3T61_04105</name>
</gene>
<keyword evidence="2" id="KW-1185">Reference proteome</keyword>
<dbReference type="AlphaFoldDB" id="A0A4R9BXW2"/>
<dbReference type="EMBL" id="SOHM01000008">
    <property type="protein sequence ID" value="TFD93291.1"/>
    <property type="molecule type" value="Genomic_DNA"/>
</dbReference>
<organism evidence="1 2">
    <name type="scientific">Cryobacterium lactosi</name>
    <dbReference type="NCBI Taxonomy" id="1259202"/>
    <lineage>
        <taxon>Bacteria</taxon>
        <taxon>Bacillati</taxon>
        <taxon>Actinomycetota</taxon>
        <taxon>Actinomycetes</taxon>
        <taxon>Micrococcales</taxon>
        <taxon>Microbacteriaceae</taxon>
        <taxon>Cryobacterium</taxon>
    </lineage>
</organism>
<dbReference type="RefSeq" id="WP_134639631.1">
    <property type="nucleotide sequence ID" value="NZ_SOHM01000008.1"/>
</dbReference>
<accession>A0A4R9BXW2</accession>
<name>A0A4R9BXW2_9MICO</name>
<protein>
    <submittedName>
        <fullName evidence="1">Uncharacterized protein</fullName>
    </submittedName>
</protein>
<evidence type="ECO:0000313" key="2">
    <source>
        <dbReference type="Proteomes" id="UP000298468"/>
    </source>
</evidence>
<sequence length="170" mass="18744">MTALPPSYSLTDSNEWHADVLPQIDAKLRSCIYDSEWLSDAPSPFDVQHQETARLYETNSGVSPTILGQFDPEQPRKSIPPDRTVLGLFEKRAVIVSGEVARLWPLRYETALDPRDGGYFAITEGSIFSHLRVQLFSSIGGAVGQATVMSARMGGSPVIVARLLSSTDWY</sequence>
<evidence type="ECO:0000313" key="1">
    <source>
        <dbReference type="EMBL" id="TFD93291.1"/>
    </source>
</evidence>
<dbReference type="Proteomes" id="UP000298468">
    <property type="component" value="Unassembled WGS sequence"/>
</dbReference>
<dbReference type="OrthoDB" id="5108838at2"/>